<dbReference type="Pfam" id="PF13564">
    <property type="entry name" value="DoxX_2"/>
    <property type="match status" value="1"/>
</dbReference>
<reference evidence="6 7" key="1">
    <citation type="submission" date="2020-01" db="EMBL/GenBank/DDBJ databases">
        <title>The draft genome sequence of Corallococcus exiguus DSM 14696.</title>
        <authorList>
            <person name="Zhang X."/>
            <person name="Zhu H."/>
        </authorList>
    </citation>
    <scope>NUCLEOTIDE SEQUENCE [LARGE SCALE GENOMIC DNA]</scope>
    <source>
        <strain evidence="6 7">DSM 14696</strain>
    </source>
</reference>
<keyword evidence="3 5" id="KW-1133">Transmembrane helix</keyword>
<feature type="transmembrane region" description="Helical" evidence="5">
    <location>
        <begin position="60"/>
        <end position="80"/>
    </location>
</feature>
<evidence type="ECO:0000256" key="4">
    <source>
        <dbReference type="ARBA" id="ARBA00023136"/>
    </source>
</evidence>
<feature type="transmembrane region" description="Helical" evidence="5">
    <location>
        <begin position="87"/>
        <end position="106"/>
    </location>
</feature>
<evidence type="ECO:0000256" key="5">
    <source>
        <dbReference type="SAM" id="Phobius"/>
    </source>
</evidence>
<keyword evidence="2 5" id="KW-0812">Transmembrane</keyword>
<dbReference type="EMBL" id="JAAAPK010000009">
    <property type="protein sequence ID" value="NBC43904.1"/>
    <property type="molecule type" value="Genomic_DNA"/>
</dbReference>
<dbReference type="RefSeq" id="WP_139915043.1">
    <property type="nucleotide sequence ID" value="NZ_CBCSLE010000003.1"/>
</dbReference>
<comment type="caution">
    <text evidence="6">The sequence shown here is derived from an EMBL/GenBank/DDBJ whole genome shotgun (WGS) entry which is preliminary data.</text>
</comment>
<dbReference type="Proteomes" id="UP000537825">
    <property type="component" value="Unassembled WGS sequence"/>
</dbReference>
<gene>
    <name evidence="6" type="ORF">GTZ93_29265</name>
</gene>
<organism evidence="6 7">
    <name type="scientific">Corallococcus exiguus</name>
    <dbReference type="NCBI Taxonomy" id="83462"/>
    <lineage>
        <taxon>Bacteria</taxon>
        <taxon>Pseudomonadati</taxon>
        <taxon>Myxococcota</taxon>
        <taxon>Myxococcia</taxon>
        <taxon>Myxococcales</taxon>
        <taxon>Cystobacterineae</taxon>
        <taxon>Myxococcaceae</taxon>
        <taxon>Corallococcus</taxon>
    </lineage>
</organism>
<sequence>MESTLPKPALVAARTSPKAVTITFWIATALFCLEMGFTAYAQLNLRDAAEGFTRLGFPSYFRVELAWAKLLGILVLLAPVPARLKEWAYAGFAINLVSALIAHFAMGDGPEAWAFAAVTGVLWVLSYGSWRSLQAGRA</sequence>
<feature type="transmembrane region" description="Helical" evidence="5">
    <location>
        <begin position="112"/>
        <end position="130"/>
    </location>
</feature>
<dbReference type="PIRSF" id="PIRSF030066">
    <property type="entry name" value="UCP030066"/>
    <property type="match status" value="1"/>
</dbReference>
<name>A0A7X5BUA7_9BACT</name>
<evidence type="ECO:0000313" key="6">
    <source>
        <dbReference type="EMBL" id="NBC43904.1"/>
    </source>
</evidence>
<protein>
    <submittedName>
        <fullName evidence="6">DoxX family protein</fullName>
    </submittedName>
</protein>
<keyword evidence="7" id="KW-1185">Reference proteome</keyword>
<proteinExistence type="predicted"/>
<dbReference type="GO" id="GO:0016020">
    <property type="term" value="C:membrane"/>
    <property type="evidence" value="ECO:0007669"/>
    <property type="project" value="UniProtKB-SubCell"/>
</dbReference>
<feature type="transmembrane region" description="Helical" evidence="5">
    <location>
        <begin position="20"/>
        <end position="40"/>
    </location>
</feature>
<dbReference type="InterPro" id="IPR016944">
    <property type="entry name" value="UCP030066"/>
</dbReference>
<evidence type="ECO:0000256" key="1">
    <source>
        <dbReference type="ARBA" id="ARBA00004141"/>
    </source>
</evidence>
<evidence type="ECO:0000256" key="3">
    <source>
        <dbReference type="ARBA" id="ARBA00022989"/>
    </source>
</evidence>
<comment type="subcellular location">
    <subcellularLocation>
        <location evidence="1">Membrane</location>
        <topology evidence="1">Multi-pass membrane protein</topology>
    </subcellularLocation>
</comment>
<dbReference type="InterPro" id="IPR032808">
    <property type="entry name" value="DoxX"/>
</dbReference>
<keyword evidence="4 5" id="KW-0472">Membrane</keyword>
<evidence type="ECO:0000313" key="7">
    <source>
        <dbReference type="Proteomes" id="UP000537825"/>
    </source>
</evidence>
<dbReference type="AlphaFoldDB" id="A0A7X5BUA7"/>
<evidence type="ECO:0000256" key="2">
    <source>
        <dbReference type="ARBA" id="ARBA00022692"/>
    </source>
</evidence>
<accession>A0A7X5BUA7</accession>